<sequence>MEGPSRRLVPLLPSGGRGGSVRRMRRPLADCTNTACSSSQSSSSPSTSLLKPQAKPDFSISQSKSQFYHGKKVTSRSSISSHVAPASDQPPMPLPKSSYASGANQFETLGPFPVEGQGRVAGKAKTKAKAVTVPASSSPARRTRVSRRLKIYVAASGLTTRTVPTTRVLMWVTMEGKAWPGQSQRSSARDYRPGGCCPRLVFQGNMIVHLSTSAQRNSFTDSQT</sequence>
<reference evidence="2 3" key="1">
    <citation type="journal article" date="2023" name="Hortic Res">
        <title>Pangenome of water caltrop reveals structural variations and asymmetric subgenome divergence after allopolyploidization.</title>
        <authorList>
            <person name="Zhang X."/>
            <person name="Chen Y."/>
            <person name="Wang L."/>
            <person name="Yuan Y."/>
            <person name="Fang M."/>
            <person name="Shi L."/>
            <person name="Lu R."/>
            <person name="Comes H.P."/>
            <person name="Ma Y."/>
            <person name="Chen Y."/>
            <person name="Huang G."/>
            <person name="Zhou Y."/>
            <person name="Zheng Z."/>
            <person name="Qiu Y."/>
        </authorList>
    </citation>
    <scope>NUCLEOTIDE SEQUENCE [LARGE SCALE GENOMIC DNA]</scope>
    <source>
        <strain evidence="2">F231</strain>
    </source>
</reference>
<proteinExistence type="predicted"/>
<feature type="region of interest" description="Disordered" evidence="1">
    <location>
        <begin position="1"/>
        <end position="97"/>
    </location>
</feature>
<keyword evidence="3" id="KW-1185">Reference proteome</keyword>
<evidence type="ECO:0000313" key="3">
    <source>
        <dbReference type="Proteomes" id="UP001346149"/>
    </source>
</evidence>
<protein>
    <submittedName>
        <fullName evidence="2">Uncharacterized protein</fullName>
    </submittedName>
</protein>
<evidence type="ECO:0000313" key="2">
    <source>
        <dbReference type="EMBL" id="KAK4786474.1"/>
    </source>
</evidence>
<dbReference type="Proteomes" id="UP001346149">
    <property type="component" value="Unassembled WGS sequence"/>
</dbReference>
<dbReference type="AlphaFoldDB" id="A0AAN7LKD1"/>
<feature type="compositionally biased region" description="Low complexity" evidence="1">
    <location>
        <begin position="37"/>
        <end position="48"/>
    </location>
</feature>
<dbReference type="EMBL" id="JAXQNO010000013">
    <property type="protein sequence ID" value="KAK4786474.1"/>
    <property type="molecule type" value="Genomic_DNA"/>
</dbReference>
<name>A0AAN7LKD1_TRANT</name>
<organism evidence="2 3">
    <name type="scientific">Trapa natans</name>
    <name type="common">Water chestnut</name>
    <dbReference type="NCBI Taxonomy" id="22666"/>
    <lineage>
        <taxon>Eukaryota</taxon>
        <taxon>Viridiplantae</taxon>
        <taxon>Streptophyta</taxon>
        <taxon>Embryophyta</taxon>
        <taxon>Tracheophyta</taxon>
        <taxon>Spermatophyta</taxon>
        <taxon>Magnoliopsida</taxon>
        <taxon>eudicotyledons</taxon>
        <taxon>Gunneridae</taxon>
        <taxon>Pentapetalae</taxon>
        <taxon>rosids</taxon>
        <taxon>malvids</taxon>
        <taxon>Myrtales</taxon>
        <taxon>Lythraceae</taxon>
        <taxon>Trapa</taxon>
    </lineage>
</organism>
<evidence type="ECO:0000256" key="1">
    <source>
        <dbReference type="SAM" id="MobiDB-lite"/>
    </source>
</evidence>
<comment type="caution">
    <text evidence="2">The sequence shown here is derived from an EMBL/GenBank/DDBJ whole genome shotgun (WGS) entry which is preliminary data.</text>
</comment>
<feature type="compositionally biased region" description="Low complexity" evidence="1">
    <location>
        <begin position="1"/>
        <end position="14"/>
    </location>
</feature>
<gene>
    <name evidence="2" type="ORF">SAY86_003163</name>
</gene>
<accession>A0AAN7LKD1</accession>